<gene>
    <name evidence="3" type="ORF">IQ249_16720</name>
</gene>
<feature type="signal peptide" evidence="2">
    <location>
        <begin position="1"/>
        <end position="27"/>
    </location>
</feature>
<reference evidence="3" key="1">
    <citation type="submission" date="2020-10" db="EMBL/GenBank/DDBJ databases">
        <authorList>
            <person name="Castelo-Branco R."/>
            <person name="Eusebio N."/>
            <person name="Adriana R."/>
            <person name="Vieira A."/>
            <person name="Brugerolle De Fraissinette N."/>
            <person name="Rezende De Castro R."/>
            <person name="Schneider M.P."/>
            <person name="Vasconcelos V."/>
            <person name="Leao P.N."/>
        </authorList>
    </citation>
    <scope>NUCLEOTIDE SEQUENCE</scope>
    <source>
        <strain evidence="3">LEGE 07157</strain>
    </source>
</reference>
<comment type="caution">
    <text evidence="3">The sequence shown here is derived from an EMBL/GenBank/DDBJ whole genome shotgun (WGS) entry which is preliminary data.</text>
</comment>
<dbReference type="EMBL" id="JADEWZ010000026">
    <property type="protein sequence ID" value="MBE9117543.1"/>
    <property type="molecule type" value="Genomic_DNA"/>
</dbReference>
<organism evidence="3 4">
    <name type="scientific">Lusitaniella coriacea LEGE 07157</name>
    <dbReference type="NCBI Taxonomy" id="945747"/>
    <lineage>
        <taxon>Bacteria</taxon>
        <taxon>Bacillati</taxon>
        <taxon>Cyanobacteriota</taxon>
        <taxon>Cyanophyceae</taxon>
        <taxon>Spirulinales</taxon>
        <taxon>Lusitaniellaceae</taxon>
        <taxon>Lusitaniella</taxon>
    </lineage>
</organism>
<dbReference type="NCBIfam" id="NF041522">
    <property type="entry name" value="TPR_sll0314"/>
    <property type="match status" value="1"/>
</dbReference>
<keyword evidence="4" id="KW-1185">Reference proteome</keyword>
<dbReference type="SUPFAM" id="SSF48452">
    <property type="entry name" value="TPR-like"/>
    <property type="match status" value="1"/>
</dbReference>
<evidence type="ECO:0000313" key="3">
    <source>
        <dbReference type="EMBL" id="MBE9117543.1"/>
    </source>
</evidence>
<dbReference type="InterPro" id="IPR011990">
    <property type="entry name" value="TPR-like_helical_dom_sf"/>
</dbReference>
<feature type="chain" id="PRO_5035268782" evidence="2">
    <location>
        <begin position="28"/>
        <end position="295"/>
    </location>
</feature>
<sequence length="295" mass="32496">MLAKQLSAAFSLAATLVLLGGGNPAFAGDPFRTQNPRDISDSTEAAIEAIFVEGNYPKAQEYLSQALANDADEPLVYAIQGGLAYGNRDWNAIAPAAQKTLETARQLMSEDPLRGNLYLAIGHFIEGAYLIKTEGPLAAVPKLKEVLEALEKAENIDASDPELNLFKGYMQLMLAVNVPFSSPEQAIADFQNDAAPAYIVNRGIAVAYRDLKQYDKAMEFAQKALDIAPNNPELLYLKAQILYHQGKQKNNPALVQESVALFDTAIAKQDQLPQYIQYPLEHERRVAQNWLSENR</sequence>
<dbReference type="PROSITE" id="PS50005">
    <property type="entry name" value="TPR"/>
    <property type="match status" value="1"/>
</dbReference>
<evidence type="ECO:0000256" key="1">
    <source>
        <dbReference type="PROSITE-ProRule" id="PRU00339"/>
    </source>
</evidence>
<keyword evidence="1" id="KW-0802">TPR repeat</keyword>
<dbReference type="AlphaFoldDB" id="A0A8J7DZS4"/>
<keyword evidence="2" id="KW-0732">Signal</keyword>
<dbReference type="Gene3D" id="1.25.40.10">
    <property type="entry name" value="Tetratricopeptide repeat domain"/>
    <property type="match status" value="2"/>
</dbReference>
<evidence type="ECO:0000313" key="4">
    <source>
        <dbReference type="Proteomes" id="UP000654482"/>
    </source>
</evidence>
<dbReference type="InterPro" id="IPR019734">
    <property type="entry name" value="TPR_rpt"/>
</dbReference>
<protein>
    <submittedName>
        <fullName evidence="3">Tetratricopeptide repeat protein</fullName>
    </submittedName>
</protein>
<dbReference type="SMART" id="SM00028">
    <property type="entry name" value="TPR"/>
    <property type="match status" value="1"/>
</dbReference>
<dbReference type="InterPro" id="IPR048173">
    <property type="entry name" value="Sll0314-like"/>
</dbReference>
<dbReference type="Proteomes" id="UP000654482">
    <property type="component" value="Unassembled WGS sequence"/>
</dbReference>
<feature type="repeat" description="TPR" evidence="1">
    <location>
        <begin position="198"/>
        <end position="231"/>
    </location>
</feature>
<dbReference type="Pfam" id="PF00515">
    <property type="entry name" value="TPR_1"/>
    <property type="match status" value="1"/>
</dbReference>
<name>A0A8J7DZS4_9CYAN</name>
<accession>A0A8J7DZS4</accession>
<evidence type="ECO:0000256" key="2">
    <source>
        <dbReference type="SAM" id="SignalP"/>
    </source>
</evidence>
<proteinExistence type="predicted"/>